<proteinExistence type="predicted"/>
<protein>
    <submittedName>
        <fullName evidence="1">Uncharacterized protein</fullName>
    </submittedName>
</protein>
<sequence length="151" mass="17643">MEVPYLPENLIQKILMELQVKSILRFRSFVCSPATGEMVELPSSTYKFCYSAMVNDSFEPYSDKVMCPAAFSSPKLGSRNWAWRRGRDVHLRAHHQIGYRRGIFVNRAFHWMVIEEKRRYTLALQPDSDEFADGPLSRETLDLQRVKVVRV</sequence>
<gene>
    <name evidence="1" type="ORF">AMTR_s00064p00177350</name>
</gene>
<reference evidence="2" key="1">
    <citation type="journal article" date="2013" name="Science">
        <title>The Amborella genome and the evolution of flowering plants.</title>
        <authorList>
            <consortium name="Amborella Genome Project"/>
        </authorList>
    </citation>
    <scope>NUCLEOTIDE SEQUENCE [LARGE SCALE GENOMIC DNA]</scope>
</reference>
<accession>U5D2G0</accession>
<evidence type="ECO:0000313" key="2">
    <source>
        <dbReference type="Proteomes" id="UP000017836"/>
    </source>
</evidence>
<dbReference type="HOGENOM" id="CLU_1733956_0_0_1"/>
<organism evidence="1 2">
    <name type="scientific">Amborella trichopoda</name>
    <dbReference type="NCBI Taxonomy" id="13333"/>
    <lineage>
        <taxon>Eukaryota</taxon>
        <taxon>Viridiplantae</taxon>
        <taxon>Streptophyta</taxon>
        <taxon>Embryophyta</taxon>
        <taxon>Tracheophyta</taxon>
        <taxon>Spermatophyta</taxon>
        <taxon>Magnoliopsida</taxon>
        <taxon>Amborellales</taxon>
        <taxon>Amborellaceae</taxon>
        <taxon>Amborella</taxon>
    </lineage>
</organism>
<keyword evidence="2" id="KW-1185">Reference proteome</keyword>
<name>U5D2G0_AMBTC</name>
<dbReference type="EMBL" id="KI392064">
    <property type="protein sequence ID" value="ERN19821.1"/>
    <property type="molecule type" value="Genomic_DNA"/>
</dbReference>
<evidence type="ECO:0000313" key="1">
    <source>
        <dbReference type="EMBL" id="ERN19821.1"/>
    </source>
</evidence>
<dbReference type="Proteomes" id="UP000017836">
    <property type="component" value="Unassembled WGS sequence"/>
</dbReference>
<dbReference type="Gramene" id="ERN19821">
    <property type="protein sequence ID" value="ERN19821"/>
    <property type="gene ID" value="AMTR_s00064p00177350"/>
</dbReference>
<dbReference type="AlphaFoldDB" id="U5D2G0"/>